<keyword evidence="6" id="KW-0472">Membrane</keyword>
<evidence type="ECO:0000256" key="8">
    <source>
        <dbReference type="ARBA" id="ARBA00023180"/>
    </source>
</evidence>
<evidence type="ECO:0000256" key="3">
    <source>
        <dbReference type="ARBA" id="ARBA00022692"/>
    </source>
</evidence>
<comment type="caution">
    <text evidence="12">The sequence shown here is derived from an EMBL/GenBank/DDBJ whole genome shotgun (WGS) entry which is preliminary data.</text>
</comment>
<reference evidence="12 13" key="1">
    <citation type="submission" date="2024-02" db="EMBL/GenBank/DDBJ databases">
        <title>Chromosome-scale genome assembly of the rough periwinkle Littorina saxatilis.</title>
        <authorList>
            <person name="De Jode A."/>
            <person name="Faria R."/>
            <person name="Formenti G."/>
            <person name="Sims Y."/>
            <person name="Smith T.P."/>
            <person name="Tracey A."/>
            <person name="Wood J.M.D."/>
            <person name="Zagrodzka Z.B."/>
            <person name="Johannesson K."/>
            <person name="Butlin R.K."/>
            <person name="Leder E.H."/>
        </authorList>
    </citation>
    <scope>NUCLEOTIDE SEQUENCE [LARGE SCALE GENOMIC DNA]</scope>
    <source>
        <strain evidence="12">Snail1</strain>
        <tissue evidence="12">Muscle</tissue>
    </source>
</reference>
<feature type="chain" id="PRO_5043012798" description="SEFIR domain-containing protein" evidence="10">
    <location>
        <begin position="19"/>
        <end position="744"/>
    </location>
</feature>
<dbReference type="PANTHER" id="PTHR15583:SF7">
    <property type="entry name" value="INTERLEUKIN CYTOKINE RECEPTOR-RELATED PROTEIN 2"/>
    <property type="match status" value="1"/>
</dbReference>
<feature type="domain" description="SEFIR" evidence="11">
    <location>
        <begin position="356"/>
        <end position="505"/>
    </location>
</feature>
<proteinExistence type="predicted"/>
<keyword evidence="5" id="KW-1133">Transmembrane helix</keyword>
<gene>
    <name evidence="12" type="ORF">V1264_012011</name>
</gene>
<dbReference type="Proteomes" id="UP001374579">
    <property type="component" value="Unassembled WGS sequence"/>
</dbReference>
<evidence type="ECO:0000256" key="10">
    <source>
        <dbReference type="SAM" id="SignalP"/>
    </source>
</evidence>
<dbReference type="PANTHER" id="PTHR15583">
    <property type="entry name" value="INTERLEUKIN-17 RECEPTOR"/>
    <property type="match status" value="1"/>
</dbReference>
<feature type="compositionally biased region" description="Low complexity" evidence="9">
    <location>
        <begin position="187"/>
        <end position="204"/>
    </location>
</feature>
<protein>
    <recommendedName>
        <fullName evidence="11">SEFIR domain-containing protein</fullName>
    </recommendedName>
</protein>
<keyword evidence="2" id="KW-1003">Cell membrane</keyword>
<evidence type="ECO:0000256" key="9">
    <source>
        <dbReference type="SAM" id="MobiDB-lite"/>
    </source>
</evidence>
<evidence type="ECO:0000256" key="5">
    <source>
        <dbReference type="ARBA" id="ARBA00022989"/>
    </source>
</evidence>
<name>A0AAN9BWH1_9CAEN</name>
<comment type="subcellular location">
    <subcellularLocation>
        <location evidence="1">Cell membrane</location>
        <topology evidence="1">Single-pass type I membrane protein</topology>
    </subcellularLocation>
</comment>
<feature type="compositionally biased region" description="Basic residues" evidence="9">
    <location>
        <begin position="174"/>
        <end position="186"/>
    </location>
</feature>
<dbReference type="EMBL" id="JBAMIC010000002">
    <property type="protein sequence ID" value="KAK7112575.1"/>
    <property type="molecule type" value="Genomic_DNA"/>
</dbReference>
<sequence length="744" mass="82331">MNVFVFVLMVTGLPHLTAFNNCSDLDVYDEYREYDVSSCTEYGTDVCKNGVRGGFPANLTKGKTAPTVQDFEVTQYGEQTYENDILYNVSGLNISWKAPDNESLNLLKGFYLRINLVGSGAVNCILLDLQSFNMTSNTNKPLSFSYTLIPPELTLVGLCQVSLFSLPPTSSGKKKAITCRPSRTRVLHTSTTSTKTHTPPGVTTPALTDNGTRTEPIPTVDTNEPEQSSSAVHTSTSTHNTSTADETTVTWRSVSTDSATERSPTANSSTLEQSPSAADADVIVPAVLVPLVVLVGVVLGIYLCRHRQDVVQTCRNMMHKEDDVFSHSPEATSQNLFSTAPAGTGGLILPQISRKTVLLLASEDHKYFSQALNNFFTFLTLHCQCDVIFAPEHLADVRKTDNSYIWLSGKIDQADFVIIVTSEAAFRLYQASQNGMVYRQAGFGPEGDLFTPGIKHICGKITNGEDVSNAMMVHFDHTSTTYRLPISALPPSSYLLPSRLKSFLHHVHGLDENSMDLSRVNLPLLGNVEELEGGKEWLTAVHESRTFEQDHPDWFEEKFGRPVDRTYSGKIVDSLPVHGLSYKRTPSFFEENNYWNLQRRLSSVSTQAEKAFRRPTAAVAAKNPSVAYTESDFIPPSVFDTNSIYTVPYSDFTASERPPEVDDTCRVSHKFEMINERYEQILCQEKEQGQDPVSQKQTLIAGGQTEIPSAFQNPSYSAAQECSIEVQNHDRDVDYLSVSSVQSV</sequence>
<evidence type="ECO:0000256" key="7">
    <source>
        <dbReference type="ARBA" id="ARBA00023170"/>
    </source>
</evidence>
<feature type="compositionally biased region" description="Low complexity" evidence="9">
    <location>
        <begin position="228"/>
        <end position="244"/>
    </location>
</feature>
<dbReference type="Pfam" id="PF08357">
    <property type="entry name" value="SEFIR"/>
    <property type="match status" value="1"/>
</dbReference>
<evidence type="ECO:0000313" key="12">
    <source>
        <dbReference type="EMBL" id="KAK7112575.1"/>
    </source>
</evidence>
<feature type="signal peptide" evidence="10">
    <location>
        <begin position="1"/>
        <end position="18"/>
    </location>
</feature>
<evidence type="ECO:0000256" key="2">
    <source>
        <dbReference type="ARBA" id="ARBA00022475"/>
    </source>
</evidence>
<keyword evidence="3" id="KW-0812">Transmembrane</keyword>
<dbReference type="InterPro" id="IPR039465">
    <property type="entry name" value="IL-17_rcpt-like"/>
</dbReference>
<evidence type="ECO:0000256" key="6">
    <source>
        <dbReference type="ARBA" id="ARBA00023136"/>
    </source>
</evidence>
<dbReference type="AlphaFoldDB" id="A0AAN9BWH1"/>
<accession>A0AAN9BWH1</accession>
<evidence type="ECO:0000313" key="13">
    <source>
        <dbReference type="Proteomes" id="UP001374579"/>
    </source>
</evidence>
<dbReference type="InterPro" id="IPR013568">
    <property type="entry name" value="SEFIR_dom"/>
</dbReference>
<evidence type="ECO:0000256" key="1">
    <source>
        <dbReference type="ARBA" id="ARBA00004251"/>
    </source>
</evidence>
<dbReference type="GO" id="GO:0005886">
    <property type="term" value="C:plasma membrane"/>
    <property type="evidence" value="ECO:0007669"/>
    <property type="project" value="UniProtKB-SubCell"/>
</dbReference>
<dbReference type="Gene3D" id="3.40.50.11530">
    <property type="match status" value="1"/>
</dbReference>
<feature type="region of interest" description="Disordered" evidence="9">
    <location>
        <begin position="174"/>
        <end position="276"/>
    </location>
</feature>
<organism evidence="12 13">
    <name type="scientific">Littorina saxatilis</name>
    <dbReference type="NCBI Taxonomy" id="31220"/>
    <lineage>
        <taxon>Eukaryota</taxon>
        <taxon>Metazoa</taxon>
        <taxon>Spiralia</taxon>
        <taxon>Lophotrochozoa</taxon>
        <taxon>Mollusca</taxon>
        <taxon>Gastropoda</taxon>
        <taxon>Caenogastropoda</taxon>
        <taxon>Littorinimorpha</taxon>
        <taxon>Littorinoidea</taxon>
        <taxon>Littorinidae</taxon>
        <taxon>Littorina</taxon>
    </lineage>
</organism>
<evidence type="ECO:0000256" key="4">
    <source>
        <dbReference type="ARBA" id="ARBA00022729"/>
    </source>
</evidence>
<keyword evidence="7" id="KW-0675">Receptor</keyword>
<dbReference type="Gene3D" id="2.60.40.2160">
    <property type="entry name" value="Interleukin-17 receptor A/B, fibronectin-III-like domain 1"/>
    <property type="match status" value="1"/>
</dbReference>
<keyword evidence="4 10" id="KW-0732">Signal</keyword>
<keyword evidence="8" id="KW-0325">Glycoprotein</keyword>
<dbReference type="InterPro" id="IPR038683">
    <property type="entry name" value="IL17RA/B_FnIII-like_1_sf"/>
</dbReference>
<evidence type="ECO:0000259" key="11">
    <source>
        <dbReference type="Pfam" id="PF08357"/>
    </source>
</evidence>
<feature type="compositionally biased region" description="Polar residues" evidence="9">
    <location>
        <begin position="245"/>
        <end position="276"/>
    </location>
</feature>
<dbReference type="GO" id="GO:0030368">
    <property type="term" value="F:interleukin-17 receptor activity"/>
    <property type="evidence" value="ECO:0007669"/>
    <property type="project" value="InterPro"/>
</dbReference>
<keyword evidence="13" id="KW-1185">Reference proteome</keyword>